<dbReference type="AlphaFoldDB" id="A0A7L5EHX5"/>
<organism evidence="2 3">
    <name type="scientific">Parabacteroides distasonis</name>
    <dbReference type="NCBI Taxonomy" id="823"/>
    <lineage>
        <taxon>Bacteria</taxon>
        <taxon>Pseudomonadati</taxon>
        <taxon>Bacteroidota</taxon>
        <taxon>Bacteroidia</taxon>
        <taxon>Bacteroidales</taxon>
        <taxon>Tannerellaceae</taxon>
        <taxon>Parabacteroides</taxon>
    </lineage>
</organism>
<proteinExistence type="predicted"/>
<accession>A0A7L5EHX5</accession>
<feature type="region of interest" description="Disordered" evidence="1">
    <location>
        <begin position="23"/>
        <end position="47"/>
    </location>
</feature>
<evidence type="ECO:0000256" key="1">
    <source>
        <dbReference type="SAM" id="MobiDB-lite"/>
    </source>
</evidence>
<protein>
    <submittedName>
        <fullName evidence="2">Uncharacterized protein</fullName>
    </submittedName>
</protein>
<evidence type="ECO:0000313" key="2">
    <source>
        <dbReference type="EMBL" id="QJE30235.1"/>
    </source>
</evidence>
<dbReference type="Proteomes" id="UP000501982">
    <property type="component" value="Chromosome"/>
</dbReference>
<evidence type="ECO:0000313" key="3">
    <source>
        <dbReference type="Proteomes" id="UP000501982"/>
    </source>
</evidence>
<reference evidence="2 3" key="1">
    <citation type="submission" date="2020-04" db="EMBL/GenBank/DDBJ databases">
        <title>Complete Genomes and Methylome analysis of CBBP consortium that reverse antibiotic-induced susceptibility to vancomycin-resistant Enterococcus faecium infection.</title>
        <authorList>
            <person name="Fomenkov A."/>
            <person name="Zhang Z."/>
            <person name="Pamer E."/>
            <person name="Roberts R.J."/>
        </authorList>
    </citation>
    <scope>NUCLEOTIDE SEQUENCE [LARGE SCALE GENOMIC DNA]</scope>
    <source>
        <strain evidence="3">CBBP</strain>
    </source>
</reference>
<dbReference type="RefSeq" id="WP_170106246.1">
    <property type="nucleotide sequence ID" value="NZ_CP051672.1"/>
</dbReference>
<name>A0A7L5EHX5_PARDI</name>
<sequence>MSLKLYSSVSHSFSMHGCKGTHGFDGSGKVGRQSHMHLGHPATETSD</sequence>
<gene>
    <name evidence="2" type="ORF">HHO38_18985</name>
</gene>
<dbReference type="EMBL" id="CP051672">
    <property type="protein sequence ID" value="QJE30235.1"/>
    <property type="molecule type" value="Genomic_DNA"/>
</dbReference>